<dbReference type="Gene3D" id="3.10.105.10">
    <property type="entry name" value="Dipeptide-binding Protein, Domain 3"/>
    <property type="match status" value="1"/>
</dbReference>
<dbReference type="GO" id="GO:0015833">
    <property type="term" value="P:peptide transport"/>
    <property type="evidence" value="ECO:0007669"/>
    <property type="project" value="TreeGrafter"/>
</dbReference>
<dbReference type="GO" id="GO:0042597">
    <property type="term" value="C:periplasmic space"/>
    <property type="evidence" value="ECO:0007669"/>
    <property type="project" value="UniProtKB-ARBA"/>
</dbReference>
<keyword evidence="4 5" id="KW-0732">Signal</keyword>
<evidence type="ECO:0000256" key="4">
    <source>
        <dbReference type="ARBA" id="ARBA00022729"/>
    </source>
</evidence>
<evidence type="ECO:0000256" key="5">
    <source>
        <dbReference type="SAM" id="SignalP"/>
    </source>
</evidence>
<dbReference type="PROSITE" id="PS51257">
    <property type="entry name" value="PROKAR_LIPOPROTEIN"/>
    <property type="match status" value="1"/>
</dbReference>
<dbReference type="InterPro" id="IPR023765">
    <property type="entry name" value="SBP_5_CS"/>
</dbReference>
<evidence type="ECO:0000256" key="3">
    <source>
        <dbReference type="ARBA" id="ARBA00022448"/>
    </source>
</evidence>
<dbReference type="AlphaFoldDB" id="A0A8J3INU2"/>
<dbReference type="Gene3D" id="3.90.76.10">
    <property type="entry name" value="Dipeptide-binding Protein, Domain 1"/>
    <property type="match status" value="1"/>
</dbReference>
<accession>A0A8J3INU2</accession>
<keyword evidence="3" id="KW-0813">Transport</keyword>
<name>A0A8J3INU2_9CHLR</name>
<dbReference type="InterPro" id="IPR039424">
    <property type="entry name" value="SBP_5"/>
</dbReference>
<comment type="subcellular location">
    <subcellularLocation>
        <location evidence="1">Cell membrane</location>
        <topology evidence="1">Lipid-anchor</topology>
    </subcellularLocation>
</comment>
<dbReference type="PROSITE" id="PS01040">
    <property type="entry name" value="SBP_BACTERIAL_5"/>
    <property type="match status" value="1"/>
</dbReference>
<evidence type="ECO:0000313" key="7">
    <source>
        <dbReference type="EMBL" id="GHO92736.1"/>
    </source>
</evidence>
<organism evidence="7 8">
    <name type="scientific">Reticulibacter mediterranei</name>
    <dbReference type="NCBI Taxonomy" id="2778369"/>
    <lineage>
        <taxon>Bacteria</taxon>
        <taxon>Bacillati</taxon>
        <taxon>Chloroflexota</taxon>
        <taxon>Ktedonobacteria</taxon>
        <taxon>Ktedonobacterales</taxon>
        <taxon>Reticulibacteraceae</taxon>
        <taxon>Reticulibacter</taxon>
    </lineage>
</organism>
<sequence>MRNRLITSIIPTCSLVVLLLLAACGTASTPGGSSATGQAQPASADKQVFRWPIGNADFITLDPGLAQYANSILVINSLFTGLVELSGKGEIIHVLAASHQVSSDGLTYTFPLRDNLKFSDGSPITADDIVYSINRTLDPANKSEVSFYFSAIKDYDKLQSGKVKTLIGTSLLAPDPKTVKIILGQPTGYFLAALTYTASYVVNRKLIEKYGNKWTDHMDEGGTSGPFKVEKYSHTVGISEVPDPNYFGEKPKLQKLQFLIGGDLDVEYKSYLSGQFDYSRVPPINIQEAKARKDYHFVLQLRTWYITFNFLTPPFDNIKIRQAFALAINKELLNKSVLRGTAHAVNRFVPTGAFTGYDNQNIKGPDGTTNLTGNADLAKKLLAEGMQEKGYKSIADLPPITYNDRNQKQTNDIAAFIVQQWKDVLGVNVKINVLELSKLNEQIDATKNNPKGMQLWYAGWGQDYPDPQDWLSVFLAKGVEQNGYNYGQNNTSAATEQQAVQKQLEQADVLTDQKQRFDIYLDAEQKAVNDVTWVPLYQPNIDRMINPKVAGFVLSPYESLDPDEWAQVYITQ</sequence>
<dbReference type="Proteomes" id="UP000597444">
    <property type="component" value="Unassembled WGS sequence"/>
</dbReference>
<dbReference type="InterPro" id="IPR000914">
    <property type="entry name" value="SBP_5_dom"/>
</dbReference>
<evidence type="ECO:0000256" key="1">
    <source>
        <dbReference type="ARBA" id="ARBA00004193"/>
    </source>
</evidence>
<dbReference type="GO" id="GO:1904680">
    <property type="term" value="F:peptide transmembrane transporter activity"/>
    <property type="evidence" value="ECO:0007669"/>
    <property type="project" value="TreeGrafter"/>
</dbReference>
<gene>
    <name evidence="7" type="ORF">KSF_027840</name>
</gene>
<evidence type="ECO:0000256" key="2">
    <source>
        <dbReference type="ARBA" id="ARBA00005695"/>
    </source>
</evidence>
<proteinExistence type="inferred from homology"/>
<feature type="domain" description="Solute-binding protein family 5" evidence="6">
    <location>
        <begin position="91"/>
        <end position="478"/>
    </location>
</feature>
<evidence type="ECO:0000259" key="6">
    <source>
        <dbReference type="Pfam" id="PF00496"/>
    </source>
</evidence>
<feature type="chain" id="PRO_5035285748" evidence="5">
    <location>
        <begin position="23"/>
        <end position="572"/>
    </location>
</feature>
<dbReference type="SUPFAM" id="SSF53850">
    <property type="entry name" value="Periplasmic binding protein-like II"/>
    <property type="match status" value="1"/>
</dbReference>
<dbReference type="Gene3D" id="3.40.190.10">
    <property type="entry name" value="Periplasmic binding protein-like II"/>
    <property type="match status" value="1"/>
</dbReference>
<dbReference type="RefSeq" id="WP_220203556.1">
    <property type="nucleotide sequence ID" value="NZ_BNJK01000001.1"/>
</dbReference>
<dbReference type="CDD" id="cd08504">
    <property type="entry name" value="PBP2_OppA"/>
    <property type="match status" value="1"/>
</dbReference>
<comment type="caution">
    <text evidence="7">The sequence shown here is derived from an EMBL/GenBank/DDBJ whole genome shotgun (WGS) entry which is preliminary data.</text>
</comment>
<dbReference type="PANTHER" id="PTHR30290">
    <property type="entry name" value="PERIPLASMIC BINDING COMPONENT OF ABC TRANSPORTER"/>
    <property type="match status" value="1"/>
</dbReference>
<reference evidence="7" key="1">
    <citation type="submission" date="2020-10" db="EMBL/GenBank/DDBJ databases">
        <title>Taxonomic study of unclassified bacteria belonging to the class Ktedonobacteria.</title>
        <authorList>
            <person name="Yabe S."/>
            <person name="Wang C.M."/>
            <person name="Zheng Y."/>
            <person name="Sakai Y."/>
            <person name="Cavaletti L."/>
            <person name="Monciardini P."/>
            <person name="Donadio S."/>
        </authorList>
    </citation>
    <scope>NUCLEOTIDE SEQUENCE</scope>
    <source>
        <strain evidence="7">ID150040</strain>
    </source>
</reference>
<evidence type="ECO:0000313" key="8">
    <source>
        <dbReference type="Proteomes" id="UP000597444"/>
    </source>
</evidence>
<dbReference type="PIRSF" id="PIRSF002741">
    <property type="entry name" value="MppA"/>
    <property type="match status" value="1"/>
</dbReference>
<comment type="similarity">
    <text evidence="2">Belongs to the bacterial solute-binding protein 5 family.</text>
</comment>
<dbReference type="GO" id="GO:0043190">
    <property type="term" value="C:ATP-binding cassette (ABC) transporter complex"/>
    <property type="evidence" value="ECO:0007669"/>
    <property type="project" value="InterPro"/>
</dbReference>
<keyword evidence="8" id="KW-1185">Reference proteome</keyword>
<dbReference type="PANTHER" id="PTHR30290:SF10">
    <property type="entry name" value="PERIPLASMIC OLIGOPEPTIDE-BINDING PROTEIN-RELATED"/>
    <property type="match status" value="1"/>
</dbReference>
<dbReference type="EMBL" id="BNJK01000001">
    <property type="protein sequence ID" value="GHO92736.1"/>
    <property type="molecule type" value="Genomic_DNA"/>
</dbReference>
<dbReference type="Pfam" id="PF00496">
    <property type="entry name" value="SBP_bac_5"/>
    <property type="match status" value="1"/>
</dbReference>
<protein>
    <submittedName>
        <fullName evidence="7">Peptide ABC transporter substrate-binding protein</fullName>
    </submittedName>
</protein>
<dbReference type="InterPro" id="IPR030678">
    <property type="entry name" value="Peptide/Ni-bd"/>
</dbReference>
<feature type="signal peptide" evidence="5">
    <location>
        <begin position="1"/>
        <end position="22"/>
    </location>
</feature>